<gene>
    <name evidence="2" type="ORF">ABJI51_15500</name>
</gene>
<name>A0ABV0LDV8_9PSEU</name>
<accession>A0ABV0LDV8</accession>
<dbReference type="EC" id="2.1.-.-" evidence="2"/>
<dbReference type="InterPro" id="IPR050508">
    <property type="entry name" value="Methyltransf_Superfamily"/>
</dbReference>
<dbReference type="SUPFAM" id="SSF53335">
    <property type="entry name" value="S-adenosyl-L-methionine-dependent methyltransferases"/>
    <property type="match status" value="1"/>
</dbReference>
<keyword evidence="2" id="KW-0489">Methyltransferase</keyword>
<dbReference type="RefSeq" id="WP_348951375.1">
    <property type="nucleotide sequence ID" value="NZ_JBDZYD010000005.1"/>
</dbReference>
<reference evidence="2 3" key="1">
    <citation type="submission" date="2024-05" db="EMBL/GenBank/DDBJ databases">
        <authorList>
            <person name="Zhao H."/>
            <person name="Xu Y."/>
            <person name="Lin S."/>
            <person name="Spain J.C."/>
            <person name="Zhou N.-Y."/>
        </authorList>
    </citation>
    <scope>NUCLEOTIDE SEQUENCE [LARGE SCALE GENOMIC DNA]</scope>
    <source>
        <strain evidence="2 3">NEAU-NG30</strain>
    </source>
</reference>
<comment type="caution">
    <text evidence="2">The sequence shown here is derived from an EMBL/GenBank/DDBJ whole genome shotgun (WGS) entry which is preliminary data.</text>
</comment>
<dbReference type="GO" id="GO:0032259">
    <property type="term" value="P:methylation"/>
    <property type="evidence" value="ECO:0007669"/>
    <property type="project" value="UniProtKB-KW"/>
</dbReference>
<dbReference type="InterPro" id="IPR013216">
    <property type="entry name" value="Methyltransf_11"/>
</dbReference>
<feature type="domain" description="Methyltransferase type 11" evidence="1">
    <location>
        <begin position="38"/>
        <end position="132"/>
    </location>
</feature>
<evidence type="ECO:0000313" key="2">
    <source>
        <dbReference type="EMBL" id="MEQ0560492.1"/>
    </source>
</evidence>
<dbReference type="CDD" id="cd02440">
    <property type="entry name" value="AdoMet_MTases"/>
    <property type="match status" value="1"/>
</dbReference>
<dbReference type="PANTHER" id="PTHR42912:SF93">
    <property type="entry name" value="N6-ADENOSINE-METHYLTRANSFERASE TMT1A"/>
    <property type="match status" value="1"/>
</dbReference>
<dbReference type="GO" id="GO:0008168">
    <property type="term" value="F:methyltransferase activity"/>
    <property type="evidence" value="ECO:0007669"/>
    <property type="project" value="UniProtKB-KW"/>
</dbReference>
<dbReference type="EMBL" id="JBDZYD010000005">
    <property type="protein sequence ID" value="MEQ0560492.1"/>
    <property type="molecule type" value="Genomic_DNA"/>
</dbReference>
<organism evidence="2 3">
    <name type="scientific">Amycolatopsis melonis</name>
    <dbReference type="NCBI Taxonomy" id="3156488"/>
    <lineage>
        <taxon>Bacteria</taxon>
        <taxon>Bacillati</taxon>
        <taxon>Actinomycetota</taxon>
        <taxon>Actinomycetes</taxon>
        <taxon>Pseudonocardiales</taxon>
        <taxon>Pseudonocardiaceae</taxon>
        <taxon>Amycolatopsis</taxon>
    </lineage>
</organism>
<protein>
    <submittedName>
        <fullName evidence="2">Class I SAM-dependent methyltransferase</fullName>
        <ecNumber evidence="2">2.1.-.-</ecNumber>
    </submittedName>
</protein>
<sequence>MPMNLIHRRICSSAKWASMVARVLPGWLARHDLGDDVLEIGPGFGATTQVLLDVVPKLTLLEIDPASAALLRTKFGGRADVREGSGAEMPFDAGRFSAVVCFTMLHHVPTAALQDAIFAEAARVLRPGGTFCGTDSQLSFGFRLLHLGDTMNVLDAGSLPARLENAGFEQVSVQTRPKRRVEFSAVKPG</sequence>
<dbReference type="Proteomes" id="UP001440984">
    <property type="component" value="Unassembled WGS sequence"/>
</dbReference>
<proteinExistence type="predicted"/>
<dbReference type="Pfam" id="PF08241">
    <property type="entry name" value="Methyltransf_11"/>
    <property type="match status" value="1"/>
</dbReference>
<dbReference type="PANTHER" id="PTHR42912">
    <property type="entry name" value="METHYLTRANSFERASE"/>
    <property type="match status" value="1"/>
</dbReference>
<evidence type="ECO:0000313" key="3">
    <source>
        <dbReference type="Proteomes" id="UP001440984"/>
    </source>
</evidence>
<dbReference type="InterPro" id="IPR029063">
    <property type="entry name" value="SAM-dependent_MTases_sf"/>
</dbReference>
<keyword evidence="3" id="KW-1185">Reference proteome</keyword>
<dbReference type="Gene3D" id="3.40.50.150">
    <property type="entry name" value="Vaccinia Virus protein VP39"/>
    <property type="match status" value="1"/>
</dbReference>
<evidence type="ECO:0000259" key="1">
    <source>
        <dbReference type="Pfam" id="PF08241"/>
    </source>
</evidence>
<keyword evidence="2" id="KW-0808">Transferase</keyword>